<feature type="binding site" evidence="8">
    <location>
        <begin position="24"/>
        <end position="25"/>
    </location>
    <ligand>
        <name>ATP</name>
        <dbReference type="ChEBI" id="CHEBI:30616"/>
    </ligand>
</feature>
<name>A0A939BEZ3_9FIRM</name>
<evidence type="ECO:0000313" key="11">
    <source>
        <dbReference type="Proteomes" id="UP000774750"/>
    </source>
</evidence>
<dbReference type="GO" id="GO:0004830">
    <property type="term" value="F:tryptophan-tRNA ligase activity"/>
    <property type="evidence" value="ECO:0007669"/>
    <property type="project" value="UniProtKB-UniRule"/>
</dbReference>
<evidence type="ECO:0000256" key="7">
    <source>
        <dbReference type="ARBA" id="ARBA00049929"/>
    </source>
</evidence>
<dbReference type="NCBIfam" id="TIGR00233">
    <property type="entry name" value="trpS"/>
    <property type="match status" value="1"/>
</dbReference>
<evidence type="ECO:0000256" key="6">
    <source>
        <dbReference type="ARBA" id="ARBA00023146"/>
    </source>
</evidence>
<dbReference type="InterPro" id="IPR014729">
    <property type="entry name" value="Rossmann-like_a/b/a_fold"/>
</dbReference>
<evidence type="ECO:0000256" key="5">
    <source>
        <dbReference type="ARBA" id="ARBA00022917"/>
    </source>
</evidence>
<sequence length="338" mass="37889">MEQQTERKQMIFSGIQPTGVPTLGNYIGALRNWTTLQDEYDCIYCIVDEHSLTVRQDPAALRKQILSSYALILACGIDPKKSIAYIQSHVPAHAQLSWILSCYTQFGELSRMTQFKDKSAKHPDNINAGLFTYPVLMAADILLYQTDLVPVGSDQKQHLEIARDIAVRFNNLYGNVFVVPEPYIPKTGARIMSLADPTKKMSKSDENVNGFISILDKPEVIVKKFKRAVTDSDTVVRYAEGKEGINNLMTIYSAVTGTSMDAIEREFEGKGYGYFKEQVGNAVAETLAPIQKEYDRLLADKAYLEACYQEGAAQANRLAMRTLRKVYKKVGFLPLEGK</sequence>
<dbReference type="PRINTS" id="PR01039">
    <property type="entry name" value="TRNASYNTHTRP"/>
</dbReference>
<comment type="caution">
    <text evidence="10">The sequence shown here is derived from an EMBL/GenBank/DDBJ whole genome shotgun (WGS) entry which is preliminary data.</text>
</comment>
<dbReference type="GO" id="GO:0005829">
    <property type="term" value="C:cytosol"/>
    <property type="evidence" value="ECO:0007669"/>
    <property type="project" value="TreeGrafter"/>
</dbReference>
<evidence type="ECO:0000313" key="10">
    <source>
        <dbReference type="EMBL" id="MBM6921477.1"/>
    </source>
</evidence>
<comment type="function">
    <text evidence="8">Catalyzes the attachment of tryptophan to tRNA(Trp).</text>
</comment>
<dbReference type="PROSITE" id="PS00178">
    <property type="entry name" value="AA_TRNA_LIGASE_I"/>
    <property type="match status" value="1"/>
</dbReference>
<dbReference type="EMBL" id="JACJKY010000017">
    <property type="protein sequence ID" value="MBM6921477.1"/>
    <property type="molecule type" value="Genomic_DNA"/>
</dbReference>
<comment type="subunit">
    <text evidence="8">Homodimer.</text>
</comment>
<reference evidence="10" key="2">
    <citation type="journal article" date="2021" name="Sci. Rep.">
        <title>The distribution of antibiotic resistance genes in chicken gut microbiota commensals.</title>
        <authorList>
            <person name="Juricova H."/>
            <person name="Matiasovicova J."/>
            <person name="Kubasova T."/>
            <person name="Cejkova D."/>
            <person name="Rychlik I."/>
        </authorList>
    </citation>
    <scope>NUCLEOTIDE SEQUENCE</scope>
    <source>
        <strain evidence="10">An559</strain>
    </source>
</reference>
<feature type="binding site" evidence="8">
    <location>
        <position position="140"/>
    </location>
    <ligand>
        <name>L-tryptophan</name>
        <dbReference type="ChEBI" id="CHEBI:57912"/>
    </ligand>
</feature>
<accession>A0A939BEZ3</accession>
<dbReference type="EC" id="6.1.1.2" evidence="8"/>
<feature type="binding site" evidence="8">
    <location>
        <begin position="152"/>
        <end position="154"/>
    </location>
    <ligand>
        <name>ATP</name>
        <dbReference type="ChEBI" id="CHEBI:30616"/>
    </ligand>
</feature>
<dbReference type="SUPFAM" id="SSF52374">
    <property type="entry name" value="Nucleotidylyl transferase"/>
    <property type="match status" value="1"/>
</dbReference>
<protein>
    <recommendedName>
        <fullName evidence="8">Tryptophan--tRNA ligase</fullName>
        <ecNumber evidence="8">6.1.1.2</ecNumber>
    </recommendedName>
    <alternativeName>
        <fullName evidence="8">Tryptophanyl-tRNA synthetase</fullName>
        <shortName evidence="8">TrpRS</shortName>
    </alternativeName>
</protein>
<dbReference type="HAMAP" id="MF_00140_B">
    <property type="entry name" value="Trp_tRNA_synth_B"/>
    <property type="match status" value="1"/>
</dbReference>
<dbReference type="InterPro" id="IPR024109">
    <property type="entry name" value="Trp-tRNA-ligase_bac-type"/>
</dbReference>
<keyword evidence="3 8" id="KW-0547">Nucleotide-binding</keyword>
<keyword evidence="2 8" id="KW-0436">Ligase</keyword>
<dbReference type="Gene3D" id="1.10.240.10">
    <property type="entry name" value="Tyrosyl-Transfer RNA Synthetase"/>
    <property type="match status" value="1"/>
</dbReference>
<evidence type="ECO:0000256" key="4">
    <source>
        <dbReference type="ARBA" id="ARBA00022840"/>
    </source>
</evidence>
<comment type="similarity">
    <text evidence="1 8 9">Belongs to the class-I aminoacyl-tRNA synthetase family.</text>
</comment>
<evidence type="ECO:0000256" key="3">
    <source>
        <dbReference type="ARBA" id="ARBA00022741"/>
    </source>
</evidence>
<feature type="binding site" evidence="8">
    <location>
        <position position="191"/>
    </location>
    <ligand>
        <name>ATP</name>
        <dbReference type="ChEBI" id="CHEBI:30616"/>
    </ligand>
</feature>
<dbReference type="CDD" id="cd00806">
    <property type="entry name" value="TrpRS_core"/>
    <property type="match status" value="1"/>
</dbReference>
<dbReference type="Gene3D" id="3.40.50.620">
    <property type="entry name" value="HUPs"/>
    <property type="match status" value="1"/>
</dbReference>
<feature type="binding site" evidence="8">
    <location>
        <begin position="16"/>
        <end position="18"/>
    </location>
    <ligand>
        <name>ATP</name>
        <dbReference type="ChEBI" id="CHEBI:30616"/>
    </ligand>
</feature>
<keyword evidence="11" id="KW-1185">Reference proteome</keyword>
<evidence type="ECO:0000256" key="8">
    <source>
        <dbReference type="HAMAP-Rule" id="MF_00140"/>
    </source>
</evidence>
<dbReference type="InterPro" id="IPR050203">
    <property type="entry name" value="Trp-tRNA_synthetase"/>
</dbReference>
<gene>
    <name evidence="8 10" type="primary">trpS</name>
    <name evidence="10" type="ORF">H6A12_09950</name>
</gene>
<dbReference type="PANTHER" id="PTHR43766">
    <property type="entry name" value="TRYPTOPHAN--TRNA LIGASE, MITOCHONDRIAL"/>
    <property type="match status" value="1"/>
</dbReference>
<evidence type="ECO:0000256" key="9">
    <source>
        <dbReference type="RuleBase" id="RU363036"/>
    </source>
</evidence>
<keyword evidence="4 8" id="KW-0067">ATP-binding</keyword>
<dbReference type="GO" id="GO:0005524">
    <property type="term" value="F:ATP binding"/>
    <property type="evidence" value="ECO:0007669"/>
    <property type="project" value="UniProtKB-UniRule"/>
</dbReference>
<dbReference type="RefSeq" id="WP_204447450.1">
    <property type="nucleotide sequence ID" value="NZ_JACJKY010000017.1"/>
</dbReference>
<evidence type="ECO:0000256" key="1">
    <source>
        <dbReference type="ARBA" id="ARBA00005594"/>
    </source>
</evidence>
<dbReference type="Proteomes" id="UP000774750">
    <property type="component" value="Unassembled WGS sequence"/>
</dbReference>
<dbReference type="FunFam" id="1.10.240.10:FF:000002">
    <property type="entry name" value="Tryptophan--tRNA ligase"/>
    <property type="match status" value="1"/>
</dbReference>
<dbReference type="GO" id="GO:0006436">
    <property type="term" value="P:tryptophanyl-tRNA aminoacylation"/>
    <property type="evidence" value="ECO:0007669"/>
    <property type="project" value="UniProtKB-UniRule"/>
</dbReference>
<comment type="subcellular location">
    <subcellularLocation>
        <location evidence="8">Cytoplasm</location>
    </subcellularLocation>
</comment>
<dbReference type="InterPro" id="IPR002306">
    <property type="entry name" value="Trp-tRNA-ligase"/>
</dbReference>
<dbReference type="Pfam" id="PF00579">
    <property type="entry name" value="tRNA-synt_1b"/>
    <property type="match status" value="1"/>
</dbReference>
<feature type="binding site" evidence="8">
    <location>
        <begin position="200"/>
        <end position="204"/>
    </location>
    <ligand>
        <name>ATP</name>
        <dbReference type="ChEBI" id="CHEBI:30616"/>
    </ligand>
</feature>
<dbReference type="PANTHER" id="PTHR43766:SF1">
    <property type="entry name" value="TRYPTOPHAN--TRNA LIGASE, MITOCHONDRIAL"/>
    <property type="match status" value="1"/>
</dbReference>
<feature type="short sequence motif" description="'KMSKS' region" evidence="8">
    <location>
        <begin position="200"/>
        <end position="204"/>
    </location>
</feature>
<feature type="short sequence motif" description="'HIGH' region" evidence="8">
    <location>
        <begin position="17"/>
        <end position="25"/>
    </location>
</feature>
<organism evidence="10 11">
    <name type="scientific">Merdimmobilis hominis</name>
    <dbReference type="NCBI Taxonomy" id="2897707"/>
    <lineage>
        <taxon>Bacteria</taxon>
        <taxon>Bacillati</taxon>
        <taxon>Bacillota</taxon>
        <taxon>Clostridia</taxon>
        <taxon>Eubacteriales</taxon>
        <taxon>Oscillospiraceae</taxon>
        <taxon>Merdimmobilis</taxon>
    </lineage>
</organism>
<keyword evidence="5 8" id="KW-0648">Protein biosynthesis</keyword>
<dbReference type="InterPro" id="IPR001412">
    <property type="entry name" value="aa-tRNA-synth_I_CS"/>
</dbReference>
<dbReference type="AlphaFoldDB" id="A0A939BEZ3"/>
<reference evidence="10" key="1">
    <citation type="submission" date="2020-08" db="EMBL/GenBank/DDBJ databases">
        <authorList>
            <person name="Cejkova D."/>
            <person name="Kubasova T."/>
            <person name="Jahodarova E."/>
            <person name="Rychlik I."/>
        </authorList>
    </citation>
    <scope>NUCLEOTIDE SEQUENCE</scope>
    <source>
        <strain evidence="10">An559</strain>
    </source>
</reference>
<keyword evidence="8" id="KW-0963">Cytoplasm</keyword>
<comment type="catalytic activity">
    <reaction evidence="7 8">
        <text>tRNA(Trp) + L-tryptophan + ATP = L-tryptophyl-tRNA(Trp) + AMP + diphosphate + H(+)</text>
        <dbReference type="Rhea" id="RHEA:24080"/>
        <dbReference type="Rhea" id="RHEA-COMP:9671"/>
        <dbReference type="Rhea" id="RHEA-COMP:9705"/>
        <dbReference type="ChEBI" id="CHEBI:15378"/>
        <dbReference type="ChEBI" id="CHEBI:30616"/>
        <dbReference type="ChEBI" id="CHEBI:33019"/>
        <dbReference type="ChEBI" id="CHEBI:57912"/>
        <dbReference type="ChEBI" id="CHEBI:78442"/>
        <dbReference type="ChEBI" id="CHEBI:78535"/>
        <dbReference type="ChEBI" id="CHEBI:456215"/>
        <dbReference type="EC" id="6.1.1.2"/>
    </reaction>
</comment>
<dbReference type="InterPro" id="IPR002305">
    <property type="entry name" value="aa-tRNA-synth_Ic"/>
</dbReference>
<evidence type="ECO:0000256" key="2">
    <source>
        <dbReference type="ARBA" id="ARBA00022598"/>
    </source>
</evidence>
<proteinExistence type="inferred from homology"/>
<keyword evidence="6 8" id="KW-0030">Aminoacyl-tRNA synthetase</keyword>